<evidence type="ECO:0000256" key="1">
    <source>
        <dbReference type="ARBA" id="ARBA00023015"/>
    </source>
</evidence>
<dbReference type="PRINTS" id="PR00035">
    <property type="entry name" value="HTHGNTR"/>
</dbReference>
<protein>
    <submittedName>
        <fullName evidence="6">GntR family transcriptional regulator</fullName>
    </submittedName>
</protein>
<dbReference type="SUPFAM" id="SSF46785">
    <property type="entry name" value="Winged helix' DNA-binding domain"/>
    <property type="match status" value="1"/>
</dbReference>
<proteinExistence type="predicted"/>
<feature type="domain" description="HTH gntR-type" evidence="5">
    <location>
        <begin position="12"/>
        <end position="79"/>
    </location>
</feature>
<keyword evidence="7" id="KW-1185">Reference proteome</keyword>
<dbReference type="CDD" id="cd07377">
    <property type="entry name" value="WHTH_GntR"/>
    <property type="match status" value="1"/>
</dbReference>
<dbReference type="EMBL" id="QQNA01000250">
    <property type="protein sequence ID" value="RDG35107.1"/>
    <property type="molecule type" value="Genomic_DNA"/>
</dbReference>
<keyword evidence="1" id="KW-0805">Transcription regulation</keyword>
<dbReference type="PROSITE" id="PS50949">
    <property type="entry name" value="HTH_GNTR"/>
    <property type="match status" value="1"/>
</dbReference>
<evidence type="ECO:0000256" key="4">
    <source>
        <dbReference type="SAM" id="MobiDB-lite"/>
    </source>
</evidence>
<dbReference type="SMART" id="SM00345">
    <property type="entry name" value="HTH_GNTR"/>
    <property type="match status" value="1"/>
</dbReference>
<evidence type="ECO:0000313" key="6">
    <source>
        <dbReference type="EMBL" id="RDG35107.1"/>
    </source>
</evidence>
<name>A0A370AZM0_9ACTN</name>
<dbReference type="InterPro" id="IPR008920">
    <property type="entry name" value="TF_FadR/GntR_C"/>
</dbReference>
<dbReference type="PANTHER" id="PTHR43537">
    <property type="entry name" value="TRANSCRIPTIONAL REGULATOR, GNTR FAMILY"/>
    <property type="match status" value="1"/>
</dbReference>
<dbReference type="OrthoDB" id="8680240at2"/>
<evidence type="ECO:0000313" key="7">
    <source>
        <dbReference type="Proteomes" id="UP000253741"/>
    </source>
</evidence>
<dbReference type="Gene3D" id="1.10.10.10">
    <property type="entry name" value="Winged helix-like DNA-binding domain superfamily/Winged helix DNA-binding domain"/>
    <property type="match status" value="1"/>
</dbReference>
<dbReference type="GO" id="GO:0003677">
    <property type="term" value="F:DNA binding"/>
    <property type="evidence" value="ECO:0007669"/>
    <property type="project" value="UniProtKB-KW"/>
</dbReference>
<dbReference type="InterPro" id="IPR036388">
    <property type="entry name" value="WH-like_DNA-bd_sf"/>
</dbReference>
<dbReference type="SUPFAM" id="SSF48008">
    <property type="entry name" value="GntR ligand-binding domain-like"/>
    <property type="match status" value="1"/>
</dbReference>
<dbReference type="SMART" id="SM00895">
    <property type="entry name" value="FCD"/>
    <property type="match status" value="1"/>
</dbReference>
<evidence type="ECO:0000256" key="3">
    <source>
        <dbReference type="ARBA" id="ARBA00023163"/>
    </source>
</evidence>
<dbReference type="RefSeq" id="WP_114626487.1">
    <property type="nucleotide sequence ID" value="NZ_QQNA01000250.1"/>
</dbReference>
<keyword evidence="2" id="KW-0238">DNA-binding</keyword>
<evidence type="ECO:0000256" key="2">
    <source>
        <dbReference type="ARBA" id="ARBA00023125"/>
    </source>
</evidence>
<dbReference type="InterPro" id="IPR036390">
    <property type="entry name" value="WH_DNA-bd_sf"/>
</dbReference>
<dbReference type="Pfam" id="PF07729">
    <property type="entry name" value="FCD"/>
    <property type="match status" value="1"/>
</dbReference>
<comment type="caution">
    <text evidence="6">The sequence shown here is derived from an EMBL/GenBank/DDBJ whole genome shotgun (WGS) entry which is preliminary data.</text>
</comment>
<feature type="region of interest" description="Disordered" evidence="4">
    <location>
        <begin position="213"/>
        <end position="247"/>
    </location>
</feature>
<accession>A0A370AZM0</accession>
<dbReference type="Pfam" id="PF00392">
    <property type="entry name" value="GntR"/>
    <property type="match status" value="1"/>
</dbReference>
<dbReference type="GO" id="GO:0003700">
    <property type="term" value="F:DNA-binding transcription factor activity"/>
    <property type="evidence" value="ECO:0007669"/>
    <property type="project" value="InterPro"/>
</dbReference>
<feature type="compositionally biased region" description="Low complexity" evidence="4">
    <location>
        <begin position="213"/>
        <end position="236"/>
    </location>
</feature>
<dbReference type="PANTHER" id="PTHR43537:SF24">
    <property type="entry name" value="GLUCONATE OPERON TRANSCRIPTIONAL REPRESSOR"/>
    <property type="match status" value="1"/>
</dbReference>
<sequence length="247" mass="25900">MPVPTTPLTARVLLRDRAFTALRDAIVDGTLKPGERLREGELREWIGVSRTPIREALMRLERSGLVITRPGRSTSVSALDATAVRDAQPVVAALHELAVRLAVPVLDADRIAAMRAANEAFAAALERGDTASALAADDTLHQVCVTAASNTVVTEVLEQYAPLLRRMERVRFSSAAGLESVALHHRMIDACAAGDTATAAALAHTTWMTLADPSAAPPEAAAPAARSAPSGPRTPAVSGGHGLVHAH</sequence>
<gene>
    <name evidence="6" type="ORF">DVH02_27105</name>
</gene>
<dbReference type="Proteomes" id="UP000253741">
    <property type="component" value="Unassembled WGS sequence"/>
</dbReference>
<dbReference type="InterPro" id="IPR011711">
    <property type="entry name" value="GntR_C"/>
</dbReference>
<evidence type="ECO:0000259" key="5">
    <source>
        <dbReference type="PROSITE" id="PS50949"/>
    </source>
</evidence>
<organism evidence="6 7">
    <name type="scientific">Streptomyces corynorhini</name>
    <dbReference type="NCBI Taxonomy" id="2282652"/>
    <lineage>
        <taxon>Bacteria</taxon>
        <taxon>Bacillati</taxon>
        <taxon>Actinomycetota</taxon>
        <taxon>Actinomycetes</taxon>
        <taxon>Kitasatosporales</taxon>
        <taxon>Streptomycetaceae</taxon>
        <taxon>Streptomyces</taxon>
    </lineage>
</organism>
<dbReference type="Gene3D" id="1.20.120.530">
    <property type="entry name" value="GntR ligand-binding domain-like"/>
    <property type="match status" value="1"/>
</dbReference>
<keyword evidence="3" id="KW-0804">Transcription</keyword>
<reference evidence="6 7" key="1">
    <citation type="submission" date="2018-07" db="EMBL/GenBank/DDBJ databases">
        <title>Streptomyces species from bats.</title>
        <authorList>
            <person name="Dunlap C."/>
        </authorList>
    </citation>
    <scope>NUCLEOTIDE SEQUENCE [LARGE SCALE GENOMIC DNA]</scope>
    <source>
        <strain evidence="6 7">AC230</strain>
    </source>
</reference>
<dbReference type="InterPro" id="IPR000524">
    <property type="entry name" value="Tscrpt_reg_HTH_GntR"/>
</dbReference>
<dbReference type="AlphaFoldDB" id="A0A370AZM0"/>